<dbReference type="Pfam" id="PF21302">
    <property type="entry name" value="Zn_ribbon_RlmA"/>
    <property type="match status" value="1"/>
</dbReference>
<dbReference type="RefSeq" id="WP_091453079.1">
    <property type="nucleotide sequence ID" value="NZ_FMZZ01000009.1"/>
</dbReference>
<evidence type="ECO:0000256" key="2">
    <source>
        <dbReference type="PIRSR" id="PIRSR018249-2"/>
    </source>
</evidence>
<dbReference type="InterPro" id="IPR048647">
    <property type="entry name" value="RlmA_N"/>
</dbReference>
<dbReference type="GO" id="GO:0032259">
    <property type="term" value="P:methylation"/>
    <property type="evidence" value="ECO:0007669"/>
    <property type="project" value="UniProtKB-KW"/>
</dbReference>
<dbReference type="STRING" id="1271860.SAMN05216174_109261"/>
<keyword evidence="4" id="KW-0489">Methyltransferase</keyword>
<organism evidence="4 5">
    <name type="scientific">Actinokineospora iranica</name>
    <dbReference type="NCBI Taxonomy" id="1271860"/>
    <lineage>
        <taxon>Bacteria</taxon>
        <taxon>Bacillati</taxon>
        <taxon>Actinomycetota</taxon>
        <taxon>Actinomycetes</taxon>
        <taxon>Pseudonocardiales</taxon>
        <taxon>Pseudonocardiaceae</taxon>
        <taxon>Actinokineospora</taxon>
    </lineage>
</organism>
<keyword evidence="1" id="KW-0479">Metal-binding</keyword>
<reference evidence="5" key="1">
    <citation type="submission" date="2016-10" db="EMBL/GenBank/DDBJ databases">
        <authorList>
            <person name="Varghese N."/>
            <person name="Submissions S."/>
        </authorList>
    </citation>
    <scope>NUCLEOTIDE SEQUENCE [LARGE SCALE GENOMIC DNA]</scope>
    <source>
        <strain evidence="5">IBRC-M 10403</strain>
    </source>
</reference>
<feature type="binding site" evidence="1">
    <location>
        <position position="27"/>
    </location>
    <ligand>
        <name>Zn(2+)</name>
        <dbReference type="ChEBI" id="CHEBI:29105"/>
    </ligand>
</feature>
<keyword evidence="4" id="KW-0808">Transferase</keyword>
<feature type="domain" description="23S rRNA (guanine(745)-N(1))-methyltransferase N-terminal" evidence="3">
    <location>
        <begin position="10"/>
        <end position="44"/>
    </location>
</feature>
<dbReference type="Proteomes" id="UP000199501">
    <property type="component" value="Unassembled WGS sequence"/>
</dbReference>
<dbReference type="EMBL" id="FMZZ01000009">
    <property type="protein sequence ID" value="SDD31249.1"/>
    <property type="molecule type" value="Genomic_DNA"/>
</dbReference>
<dbReference type="InterPro" id="IPR029063">
    <property type="entry name" value="SAM-dependent_MTases_sf"/>
</dbReference>
<feature type="binding site" evidence="1">
    <location>
        <position position="31"/>
    </location>
    <ligand>
        <name>Zn(2+)</name>
        <dbReference type="ChEBI" id="CHEBI:29105"/>
    </ligand>
</feature>
<dbReference type="Gene3D" id="3.40.50.150">
    <property type="entry name" value="Vaccinia Virus protein VP39"/>
    <property type="match status" value="1"/>
</dbReference>
<dbReference type="GO" id="GO:0008168">
    <property type="term" value="F:methyltransferase activity"/>
    <property type="evidence" value="ECO:0007669"/>
    <property type="project" value="UniProtKB-KW"/>
</dbReference>
<proteinExistence type="predicted"/>
<keyword evidence="1" id="KW-0862">Zinc</keyword>
<feature type="binding site" evidence="2">
    <location>
        <position position="183"/>
    </location>
    <ligand>
        <name>S-adenosyl-L-methionine</name>
        <dbReference type="ChEBI" id="CHEBI:59789"/>
    </ligand>
</feature>
<evidence type="ECO:0000256" key="1">
    <source>
        <dbReference type="PIRSR" id="PIRSR018249-1"/>
    </source>
</evidence>
<dbReference type="GO" id="GO:0046872">
    <property type="term" value="F:metal ion binding"/>
    <property type="evidence" value="ECO:0007669"/>
    <property type="project" value="UniProtKB-KW"/>
</dbReference>
<evidence type="ECO:0000313" key="4">
    <source>
        <dbReference type="EMBL" id="SDD31249.1"/>
    </source>
</evidence>
<dbReference type="AlphaFoldDB" id="A0A1G6TQD4"/>
<keyword evidence="5" id="KW-1185">Reference proteome</keyword>
<gene>
    <name evidence="4" type="ORF">SAMN05216174_109261</name>
</gene>
<accession>A0A1G6TQD4</accession>
<evidence type="ECO:0000259" key="3">
    <source>
        <dbReference type="Pfam" id="PF21302"/>
    </source>
</evidence>
<keyword evidence="2" id="KW-0949">S-adenosyl-L-methionine</keyword>
<dbReference type="PIRSF" id="PIRSF018249">
    <property type="entry name" value="MyrA_prd"/>
    <property type="match status" value="1"/>
</dbReference>
<dbReference type="SUPFAM" id="SSF53335">
    <property type="entry name" value="S-adenosyl-L-methionine-dependent methyltransferases"/>
    <property type="match status" value="1"/>
</dbReference>
<dbReference type="OrthoDB" id="108476at2"/>
<protein>
    <submittedName>
        <fullName evidence="4">23S rRNA m(1)G-748 methyltransferase</fullName>
    </submittedName>
</protein>
<sequence length="276" mass="28735">MLADVVPYLVCPHCGDGLVIDGGALRCGDRHSFDIARQGYVSLLRGAPTFTGDTPAMVEARAAFLGAGHYAPIVRALVAAAEPAPGCVVDIGAGVGHYLAAILDAWPDRAGIALDAAKPALRRAARAHPRLGAVLCDAWQPLPIRTGSAGLAVNVFAPRNPAEVRRVLHPQGRMLVVAPTARHLAELVATMGLLTVEEGKQDRVAAKLAPHFAPDGQVTVEFPMALPHRDVAALVGMGPSAFHAAADAFGERIAALPEPVTVTGSVTVTAYRRLDS</sequence>
<feature type="binding site" evidence="2">
    <location>
        <position position="70"/>
    </location>
    <ligand>
        <name>S-adenosyl-L-methionine</name>
        <dbReference type="ChEBI" id="CHEBI:59789"/>
    </ligand>
</feature>
<name>A0A1G6TQD4_9PSEU</name>
<evidence type="ECO:0000313" key="5">
    <source>
        <dbReference type="Proteomes" id="UP000199501"/>
    </source>
</evidence>
<dbReference type="InterPro" id="IPR016718">
    <property type="entry name" value="rRNA_m1G-MeTrfase_A_prd"/>
</dbReference>